<keyword evidence="5 6" id="KW-0472">Membrane</keyword>
<comment type="caution">
    <text evidence="8">The sequence shown here is derived from an EMBL/GenBank/DDBJ whole genome shotgun (WGS) entry which is preliminary data.</text>
</comment>
<evidence type="ECO:0000256" key="5">
    <source>
        <dbReference type="ARBA" id="ARBA00023136"/>
    </source>
</evidence>
<evidence type="ECO:0000259" key="7">
    <source>
        <dbReference type="Pfam" id="PF02687"/>
    </source>
</evidence>
<dbReference type="AlphaFoldDB" id="A0A9X5C873"/>
<gene>
    <name evidence="8" type="ORF">FMM80_04160</name>
</gene>
<dbReference type="Proteomes" id="UP000474104">
    <property type="component" value="Unassembled WGS sequence"/>
</dbReference>
<evidence type="ECO:0000256" key="3">
    <source>
        <dbReference type="ARBA" id="ARBA00022692"/>
    </source>
</evidence>
<evidence type="ECO:0000313" key="9">
    <source>
        <dbReference type="Proteomes" id="UP000474104"/>
    </source>
</evidence>
<organism evidence="8 9">
    <name type="scientific">Schaedlerella arabinosiphila</name>
    <dbReference type="NCBI Taxonomy" id="2044587"/>
    <lineage>
        <taxon>Bacteria</taxon>
        <taxon>Bacillati</taxon>
        <taxon>Bacillota</taxon>
        <taxon>Clostridia</taxon>
        <taxon>Lachnospirales</taxon>
        <taxon>Lachnospiraceae</taxon>
        <taxon>Schaedlerella</taxon>
    </lineage>
</organism>
<name>A0A9X5C873_9FIRM</name>
<keyword evidence="4 6" id="KW-1133">Transmembrane helix</keyword>
<evidence type="ECO:0000256" key="2">
    <source>
        <dbReference type="ARBA" id="ARBA00022475"/>
    </source>
</evidence>
<dbReference type="Pfam" id="PF02687">
    <property type="entry name" value="FtsX"/>
    <property type="match status" value="1"/>
</dbReference>
<protein>
    <submittedName>
        <fullName evidence="8">FtsX-like permease family protein</fullName>
    </submittedName>
</protein>
<proteinExistence type="predicted"/>
<reference evidence="8 9" key="1">
    <citation type="submission" date="2019-07" db="EMBL/GenBank/DDBJ databases">
        <title>Draft genome sequences of 15 bacterial species constituting the stable defined intestinal microbiota of the GM15 gnotobiotic mouse model.</title>
        <authorList>
            <person name="Elie C."/>
            <person name="Mathieu A."/>
            <person name="Saliou A."/>
            <person name="Darnaud M."/>
            <person name="Leulier F."/>
            <person name="Tamellini A."/>
        </authorList>
    </citation>
    <scope>NUCLEOTIDE SEQUENCE [LARGE SCALE GENOMIC DNA]</scope>
    <source>
        <strain evidence="9">ASF 502</strain>
    </source>
</reference>
<feature type="domain" description="ABC3 transporter permease C-terminal" evidence="7">
    <location>
        <begin position="2"/>
        <end position="94"/>
    </location>
</feature>
<evidence type="ECO:0000313" key="8">
    <source>
        <dbReference type="EMBL" id="NDO67947.1"/>
    </source>
</evidence>
<dbReference type="InterPro" id="IPR003838">
    <property type="entry name" value="ABC3_permease_C"/>
</dbReference>
<evidence type="ECO:0000256" key="4">
    <source>
        <dbReference type="ARBA" id="ARBA00022989"/>
    </source>
</evidence>
<comment type="subcellular location">
    <subcellularLocation>
        <location evidence="1">Cell membrane</location>
        <topology evidence="1">Multi-pass membrane protein</topology>
    </subcellularLocation>
</comment>
<feature type="transmembrane region" description="Helical" evidence="6">
    <location>
        <begin position="34"/>
        <end position="54"/>
    </location>
</feature>
<dbReference type="EMBL" id="VIRB01000032">
    <property type="protein sequence ID" value="NDO67947.1"/>
    <property type="molecule type" value="Genomic_DNA"/>
</dbReference>
<evidence type="ECO:0000256" key="6">
    <source>
        <dbReference type="SAM" id="Phobius"/>
    </source>
</evidence>
<keyword evidence="2" id="KW-1003">Cell membrane</keyword>
<feature type="transmembrane region" description="Helical" evidence="6">
    <location>
        <begin position="66"/>
        <end position="86"/>
    </location>
</feature>
<dbReference type="GO" id="GO:0005886">
    <property type="term" value="C:plasma membrane"/>
    <property type="evidence" value="ECO:0007669"/>
    <property type="project" value="UniProtKB-SubCell"/>
</dbReference>
<accession>A0A9X5C873</accession>
<sequence length="130" mass="14605">MSITRKVQEYGQLRTIGMTSKQMKQLIMREGRRIALPSIVVGIIAGAVLGYIILPEGWNTLNFLKAALFSFVFGILTVSLSIHSPAKIASKTSPMKALRFSSYSIDKSNKRNRRYRITPLRLTISNFALE</sequence>
<evidence type="ECO:0000256" key="1">
    <source>
        <dbReference type="ARBA" id="ARBA00004651"/>
    </source>
</evidence>
<keyword evidence="3 6" id="KW-0812">Transmembrane</keyword>